<dbReference type="InterPro" id="IPR012796">
    <property type="entry name" value="Lysidine-tRNA-synth_C"/>
</dbReference>
<dbReference type="Pfam" id="PF11734">
    <property type="entry name" value="TilS_C"/>
    <property type="match status" value="1"/>
</dbReference>
<dbReference type="SUPFAM" id="SSF56037">
    <property type="entry name" value="PheT/TilS domain"/>
    <property type="match status" value="1"/>
</dbReference>
<comment type="subcellular location">
    <subcellularLocation>
        <location evidence="1 8">Cytoplasm</location>
    </subcellularLocation>
</comment>
<keyword evidence="4 8" id="KW-0819">tRNA processing</keyword>
<evidence type="ECO:0000256" key="4">
    <source>
        <dbReference type="ARBA" id="ARBA00022694"/>
    </source>
</evidence>
<dbReference type="HAMAP" id="MF_01161">
    <property type="entry name" value="tRNA_Ile_lys_synt"/>
    <property type="match status" value="1"/>
</dbReference>
<evidence type="ECO:0000313" key="11">
    <source>
        <dbReference type="Proteomes" id="UP001200145"/>
    </source>
</evidence>
<evidence type="ECO:0000256" key="3">
    <source>
        <dbReference type="ARBA" id="ARBA00022598"/>
    </source>
</evidence>
<comment type="function">
    <text evidence="8">Ligates lysine onto the cytidine present at position 34 of the AUA codon-specific tRNA(Ile) that contains the anticodon CAU, in an ATP-dependent manner. Cytidine is converted to lysidine, thus changing the amino acid specificity of the tRNA from methionine to isoleucine.</text>
</comment>
<reference evidence="10 11" key="1">
    <citation type="submission" date="2022-01" db="EMBL/GenBank/DDBJ databases">
        <title>Flavihumibacter sp. nov., isolated from sediment of a river.</title>
        <authorList>
            <person name="Liu H."/>
        </authorList>
    </citation>
    <scope>NUCLEOTIDE SEQUENCE [LARGE SCALE GENOMIC DNA]</scope>
    <source>
        <strain evidence="10 11">RY-1</strain>
    </source>
</reference>
<proteinExistence type="inferred from homology"/>
<dbReference type="PANTHER" id="PTHR43033">
    <property type="entry name" value="TRNA(ILE)-LYSIDINE SYNTHASE-RELATED"/>
    <property type="match status" value="1"/>
</dbReference>
<evidence type="ECO:0000256" key="1">
    <source>
        <dbReference type="ARBA" id="ARBA00004496"/>
    </source>
</evidence>
<dbReference type="Pfam" id="PF01171">
    <property type="entry name" value="ATP_bind_3"/>
    <property type="match status" value="1"/>
</dbReference>
<sequence>MQTLLKQVEGFIQKEKLFSRRDRLVVGVSGGLDSVVLVHVLNQLQYQVELAHMNYGLRGAESERDEDFVRQLAEQWGLALQLKKIDPALFSGEGNLQETARKLRYAWFEELVHTEKPVRQGQPASYILTAHHANDQAETILMNLFRGSGLKGIKGMQPKRGLLCRPLLAVERTVLEGYAAEQGLSWVEDSSNLTEKYSRNRIRQQVLPAITALYPDSIRRIYLNSRNFQSLAAYTEQQVQRSLAKLIEQKGAEQWLPILKWRQTVGAEYLLFEWLQGTGFSAEQVEQAVNLMESQTGHTIQSGQYQLLKNRNWLILSKKEPALNAWWVIETPSGELEFPGGRLTWSGQSGEEFTIPTDASIAFLDSSRLPFPLLLRKWKAGDYFYPLGMAKKKKIARFLTDEKVSRNQKENTWVLEADKKICWVLGLRPDDRFKVKPSTKQVLRFQLHLPVSSGI</sequence>
<dbReference type="NCBIfam" id="TIGR02433">
    <property type="entry name" value="lysidine_TilS_C"/>
    <property type="match status" value="1"/>
</dbReference>
<dbReference type="PANTHER" id="PTHR43033:SF1">
    <property type="entry name" value="TRNA(ILE)-LYSIDINE SYNTHASE-RELATED"/>
    <property type="match status" value="1"/>
</dbReference>
<name>A0ABS9BCA4_9BACT</name>
<keyword evidence="2 8" id="KW-0963">Cytoplasm</keyword>
<dbReference type="InterPro" id="IPR014729">
    <property type="entry name" value="Rossmann-like_a/b/a_fold"/>
</dbReference>
<feature type="binding site" evidence="8">
    <location>
        <begin position="29"/>
        <end position="34"/>
    </location>
    <ligand>
        <name>ATP</name>
        <dbReference type="ChEBI" id="CHEBI:30616"/>
    </ligand>
</feature>
<organism evidence="10 11">
    <name type="scientific">Flavihumibacter fluminis</name>
    <dbReference type="NCBI Taxonomy" id="2909236"/>
    <lineage>
        <taxon>Bacteria</taxon>
        <taxon>Pseudomonadati</taxon>
        <taxon>Bacteroidota</taxon>
        <taxon>Chitinophagia</taxon>
        <taxon>Chitinophagales</taxon>
        <taxon>Chitinophagaceae</taxon>
        <taxon>Flavihumibacter</taxon>
    </lineage>
</organism>
<dbReference type="NCBIfam" id="TIGR02432">
    <property type="entry name" value="lysidine_TilS_N"/>
    <property type="match status" value="1"/>
</dbReference>
<feature type="domain" description="Lysidine-tRNA(Ile) synthetase C-terminal" evidence="9">
    <location>
        <begin position="373"/>
        <end position="445"/>
    </location>
</feature>
<protein>
    <recommendedName>
        <fullName evidence="8">tRNA(Ile)-lysidine synthase</fullName>
        <ecNumber evidence="8">6.3.4.19</ecNumber>
    </recommendedName>
    <alternativeName>
        <fullName evidence="8">tRNA(Ile)-2-lysyl-cytidine synthase</fullName>
    </alternativeName>
    <alternativeName>
        <fullName evidence="8">tRNA(Ile)-lysidine synthetase</fullName>
    </alternativeName>
</protein>
<comment type="domain">
    <text evidence="8">The N-terminal region contains the highly conserved SGGXDS motif, predicted to be a P-loop motif involved in ATP binding.</text>
</comment>
<evidence type="ECO:0000256" key="2">
    <source>
        <dbReference type="ARBA" id="ARBA00022490"/>
    </source>
</evidence>
<evidence type="ECO:0000256" key="5">
    <source>
        <dbReference type="ARBA" id="ARBA00022741"/>
    </source>
</evidence>
<accession>A0ABS9BCA4</accession>
<dbReference type="InterPro" id="IPR012094">
    <property type="entry name" value="tRNA_Ile_lys_synt"/>
</dbReference>
<comment type="similarity">
    <text evidence="8">Belongs to the tRNA(Ile)-lysidine synthase family.</text>
</comment>
<evidence type="ECO:0000259" key="9">
    <source>
        <dbReference type="SMART" id="SM00977"/>
    </source>
</evidence>
<keyword evidence="11" id="KW-1185">Reference proteome</keyword>
<keyword evidence="6 8" id="KW-0067">ATP-binding</keyword>
<dbReference type="InterPro" id="IPR012795">
    <property type="entry name" value="tRNA_Ile_lys_synt_N"/>
</dbReference>
<evidence type="ECO:0000256" key="7">
    <source>
        <dbReference type="ARBA" id="ARBA00048539"/>
    </source>
</evidence>
<dbReference type="SMART" id="SM00977">
    <property type="entry name" value="TilS_C"/>
    <property type="match status" value="1"/>
</dbReference>
<dbReference type="RefSeq" id="WP_234863739.1">
    <property type="nucleotide sequence ID" value="NZ_JAKEVY010000001.1"/>
</dbReference>
<comment type="caution">
    <text evidence="10">The sequence shown here is derived from an EMBL/GenBank/DDBJ whole genome shotgun (WGS) entry which is preliminary data.</text>
</comment>
<dbReference type="EC" id="6.3.4.19" evidence="8"/>
<dbReference type="InterPro" id="IPR011063">
    <property type="entry name" value="TilS/TtcA_N"/>
</dbReference>
<evidence type="ECO:0000313" key="10">
    <source>
        <dbReference type="EMBL" id="MCF1713241.1"/>
    </source>
</evidence>
<keyword evidence="5 8" id="KW-0547">Nucleotide-binding</keyword>
<dbReference type="CDD" id="cd01992">
    <property type="entry name" value="TilS_N"/>
    <property type="match status" value="1"/>
</dbReference>
<evidence type="ECO:0000256" key="6">
    <source>
        <dbReference type="ARBA" id="ARBA00022840"/>
    </source>
</evidence>
<dbReference type="EMBL" id="JAKEVY010000001">
    <property type="protein sequence ID" value="MCF1713241.1"/>
    <property type="molecule type" value="Genomic_DNA"/>
</dbReference>
<evidence type="ECO:0000256" key="8">
    <source>
        <dbReference type="HAMAP-Rule" id="MF_01161"/>
    </source>
</evidence>
<gene>
    <name evidence="8 10" type="primary">tilS</name>
    <name evidence="10" type="ORF">L0U88_01205</name>
</gene>
<comment type="catalytic activity">
    <reaction evidence="7 8">
        <text>cytidine(34) in tRNA(Ile2) + L-lysine + ATP = lysidine(34) in tRNA(Ile2) + AMP + diphosphate + H(+)</text>
        <dbReference type="Rhea" id="RHEA:43744"/>
        <dbReference type="Rhea" id="RHEA-COMP:10625"/>
        <dbReference type="Rhea" id="RHEA-COMP:10670"/>
        <dbReference type="ChEBI" id="CHEBI:15378"/>
        <dbReference type="ChEBI" id="CHEBI:30616"/>
        <dbReference type="ChEBI" id="CHEBI:32551"/>
        <dbReference type="ChEBI" id="CHEBI:33019"/>
        <dbReference type="ChEBI" id="CHEBI:82748"/>
        <dbReference type="ChEBI" id="CHEBI:83665"/>
        <dbReference type="ChEBI" id="CHEBI:456215"/>
        <dbReference type="EC" id="6.3.4.19"/>
    </reaction>
</comment>
<dbReference type="Gene3D" id="3.40.50.620">
    <property type="entry name" value="HUPs"/>
    <property type="match status" value="1"/>
</dbReference>
<dbReference type="GO" id="GO:0032267">
    <property type="term" value="F:tRNA(Ile)-lysidine synthase activity"/>
    <property type="evidence" value="ECO:0007669"/>
    <property type="project" value="UniProtKB-EC"/>
</dbReference>
<dbReference type="Proteomes" id="UP001200145">
    <property type="component" value="Unassembled WGS sequence"/>
</dbReference>
<keyword evidence="3 8" id="KW-0436">Ligase</keyword>
<dbReference type="SUPFAM" id="SSF52402">
    <property type="entry name" value="Adenine nucleotide alpha hydrolases-like"/>
    <property type="match status" value="1"/>
</dbReference>